<name>A0A432LIG8_9BACI</name>
<organism evidence="1 2">
    <name type="scientific">Lysinibacillus antri</name>
    <dbReference type="NCBI Taxonomy" id="2498145"/>
    <lineage>
        <taxon>Bacteria</taxon>
        <taxon>Bacillati</taxon>
        <taxon>Bacillota</taxon>
        <taxon>Bacilli</taxon>
        <taxon>Bacillales</taxon>
        <taxon>Bacillaceae</taxon>
        <taxon>Lysinibacillus</taxon>
    </lineage>
</organism>
<dbReference type="InterPro" id="IPR025716">
    <property type="entry name" value="Post-transcriptional_regulator"/>
</dbReference>
<comment type="caution">
    <text evidence="1">The sequence shown here is derived from an EMBL/GenBank/DDBJ whole genome shotgun (WGS) entry which is preliminary data.</text>
</comment>
<gene>
    <name evidence="1" type="ORF">EK386_01500</name>
</gene>
<dbReference type="EMBL" id="RYYR01000001">
    <property type="protein sequence ID" value="RUL57121.1"/>
    <property type="molecule type" value="Genomic_DNA"/>
</dbReference>
<keyword evidence="2" id="KW-1185">Reference proteome</keyword>
<protein>
    <recommendedName>
        <fullName evidence="3">Post-transcriptional regulator</fullName>
    </recommendedName>
</protein>
<evidence type="ECO:0008006" key="3">
    <source>
        <dbReference type="Google" id="ProtNLM"/>
    </source>
</evidence>
<evidence type="ECO:0000313" key="1">
    <source>
        <dbReference type="EMBL" id="RUL57121.1"/>
    </source>
</evidence>
<sequence length="103" mass="12610">MIQYDKLFNKVLPVLESKLEEIQYYEYDQITVEDIWNFCIQKKWRKKKMEEIHLYEIVSTIYSIKASEIVSHFQIQQFQSDNWFGELNQDELNELLKPRSTQN</sequence>
<dbReference type="RefSeq" id="WP_126657235.1">
    <property type="nucleotide sequence ID" value="NZ_RYYR01000001.1"/>
</dbReference>
<dbReference type="Proteomes" id="UP000287910">
    <property type="component" value="Unassembled WGS sequence"/>
</dbReference>
<proteinExistence type="predicted"/>
<dbReference type="AlphaFoldDB" id="A0A432LIG8"/>
<accession>A0A432LIG8</accession>
<reference evidence="1 2" key="1">
    <citation type="submission" date="2018-12" db="EMBL/GenBank/DDBJ databases">
        <title>Lysinibacillus antri sp. nov., isolated from a cave soil.</title>
        <authorList>
            <person name="Narsing Rao M.P."/>
            <person name="Zhang H."/>
            <person name="Dong Z.-Y."/>
            <person name="Niu X.-K."/>
            <person name="Zhang K."/>
            <person name="Fang B.-Z."/>
            <person name="Kang Y.-Q."/>
            <person name="Xiao M."/>
            <person name="Li W.-J."/>
        </authorList>
    </citation>
    <scope>NUCLEOTIDE SEQUENCE [LARGE SCALE GENOMIC DNA]</scope>
    <source>
        <strain evidence="1 2">SYSU K30002</strain>
    </source>
</reference>
<dbReference type="Pfam" id="PF13797">
    <property type="entry name" value="Post_transc_reg"/>
    <property type="match status" value="1"/>
</dbReference>
<evidence type="ECO:0000313" key="2">
    <source>
        <dbReference type="Proteomes" id="UP000287910"/>
    </source>
</evidence>